<dbReference type="Proteomes" id="UP001153714">
    <property type="component" value="Chromosome 14"/>
</dbReference>
<dbReference type="InterPro" id="IPR037185">
    <property type="entry name" value="EmrE-like"/>
</dbReference>
<evidence type="ECO:0000256" key="2">
    <source>
        <dbReference type="ARBA" id="ARBA00007230"/>
    </source>
</evidence>
<feature type="transmembrane region" description="Helical" evidence="6">
    <location>
        <begin position="59"/>
        <end position="76"/>
    </location>
</feature>
<sequence length="346" mass="38497">MKTVPLIIDGHDYDSTSFIIGLVLAISSSLFIGTSFIIKKIALKKINALGNVRASAGGYGYLKQWMWWLGLITMGIGEMTNLLAYAFAPAALVTPLGALSVIVTAILSSKFLNEKLNLIGKIGCFLCVVGSIIFIIHSPKTEEIKSFLELVEKLGDYLFLSYVASIFVMSLIIKIFFVPRFGNTNIVIYLLLCSTIGSLTVVFCKALALGIKEMFTGRVNVFSHFAFWLLLVVSIFCIMVQMNYLNKSLDIFNTSIVTPIYYVMFTLLVILASSILFKEWEHMPLDNIIGCCCGFLVVTTAVFILTLFKDMQVSFRDLNFNSRIRRSSNNTSLETGNCMLNTSQIQ</sequence>
<dbReference type="InterPro" id="IPR008521">
    <property type="entry name" value="Mg_trans_NIPA"/>
</dbReference>
<reference evidence="7" key="2">
    <citation type="submission" date="2022-10" db="EMBL/GenBank/DDBJ databases">
        <authorList>
            <consortium name="ENA_rothamsted_submissions"/>
            <consortium name="culmorum"/>
            <person name="King R."/>
        </authorList>
    </citation>
    <scope>NUCLEOTIDE SEQUENCE</scope>
</reference>
<dbReference type="AlphaFoldDB" id="A0A9N9WAK7"/>
<feature type="transmembrane region" description="Helical" evidence="6">
    <location>
        <begin position="118"/>
        <end position="137"/>
    </location>
</feature>
<keyword evidence="5 6" id="KW-0472">Membrane</keyword>
<evidence type="ECO:0000313" key="8">
    <source>
        <dbReference type="Proteomes" id="UP001153714"/>
    </source>
</evidence>
<feature type="transmembrane region" description="Helical" evidence="6">
    <location>
        <begin position="252"/>
        <end position="275"/>
    </location>
</feature>
<dbReference type="SUPFAM" id="SSF103481">
    <property type="entry name" value="Multidrug resistance efflux transporter EmrE"/>
    <property type="match status" value="1"/>
</dbReference>
<feature type="transmembrane region" description="Helical" evidence="6">
    <location>
        <begin position="287"/>
        <end position="308"/>
    </location>
</feature>
<feature type="transmembrane region" description="Helical" evidence="6">
    <location>
        <begin position="18"/>
        <end position="38"/>
    </location>
</feature>
<dbReference type="EMBL" id="OU893345">
    <property type="protein sequence ID" value="CAG9785559.1"/>
    <property type="molecule type" value="Genomic_DNA"/>
</dbReference>
<evidence type="ECO:0008006" key="9">
    <source>
        <dbReference type="Google" id="ProtNLM"/>
    </source>
</evidence>
<feature type="transmembrane region" description="Helical" evidence="6">
    <location>
        <begin position="186"/>
        <end position="209"/>
    </location>
</feature>
<dbReference type="OrthoDB" id="6428174at2759"/>
<dbReference type="PANTHER" id="PTHR12570">
    <property type="match status" value="1"/>
</dbReference>
<feature type="transmembrane region" description="Helical" evidence="6">
    <location>
        <begin position="221"/>
        <end position="240"/>
    </location>
</feature>
<gene>
    <name evidence="7" type="ORF">DIATSA_LOCUS3582</name>
</gene>
<dbReference type="PANTHER" id="PTHR12570:SF92">
    <property type="entry name" value="SPICHTHYIN, ISOFORM B"/>
    <property type="match status" value="1"/>
</dbReference>
<reference evidence="7" key="1">
    <citation type="submission" date="2021-12" db="EMBL/GenBank/DDBJ databases">
        <authorList>
            <person name="King R."/>
        </authorList>
    </citation>
    <scope>NUCLEOTIDE SEQUENCE</scope>
</reference>
<dbReference type="GO" id="GO:0015095">
    <property type="term" value="F:magnesium ion transmembrane transporter activity"/>
    <property type="evidence" value="ECO:0007669"/>
    <property type="project" value="InterPro"/>
</dbReference>
<keyword evidence="3 6" id="KW-0812">Transmembrane</keyword>
<evidence type="ECO:0000256" key="6">
    <source>
        <dbReference type="SAM" id="Phobius"/>
    </source>
</evidence>
<dbReference type="GO" id="GO:0016020">
    <property type="term" value="C:membrane"/>
    <property type="evidence" value="ECO:0007669"/>
    <property type="project" value="UniProtKB-SubCell"/>
</dbReference>
<keyword evidence="8" id="KW-1185">Reference proteome</keyword>
<name>A0A9N9WAK7_9NEOP</name>
<keyword evidence="4 6" id="KW-1133">Transmembrane helix</keyword>
<comment type="similarity">
    <text evidence="2">Belongs to the NIPA family.</text>
</comment>
<proteinExistence type="inferred from homology"/>
<feature type="transmembrane region" description="Helical" evidence="6">
    <location>
        <begin position="157"/>
        <end position="177"/>
    </location>
</feature>
<organism evidence="7 8">
    <name type="scientific">Diatraea saccharalis</name>
    <name type="common">sugarcane borer</name>
    <dbReference type="NCBI Taxonomy" id="40085"/>
    <lineage>
        <taxon>Eukaryota</taxon>
        <taxon>Metazoa</taxon>
        <taxon>Ecdysozoa</taxon>
        <taxon>Arthropoda</taxon>
        <taxon>Hexapoda</taxon>
        <taxon>Insecta</taxon>
        <taxon>Pterygota</taxon>
        <taxon>Neoptera</taxon>
        <taxon>Endopterygota</taxon>
        <taxon>Lepidoptera</taxon>
        <taxon>Glossata</taxon>
        <taxon>Ditrysia</taxon>
        <taxon>Pyraloidea</taxon>
        <taxon>Crambidae</taxon>
        <taxon>Crambinae</taxon>
        <taxon>Diatraea</taxon>
    </lineage>
</organism>
<dbReference type="Pfam" id="PF05653">
    <property type="entry name" value="Mg_trans_NIPA"/>
    <property type="match status" value="1"/>
</dbReference>
<evidence type="ECO:0000256" key="5">
    <source>
        <dbReference type="ARBA" id="ARBA00023136"/>
    </source>
</evidence>
<comment type="subcellular location">
    <subcellularLocation>
        <location evidence="1">Membrane</location>
        <topology evidence="1">Multi-pass membrane protein</topology>
    </subcellularLocation>
</comment>
<accession>A0A9N9WAK7</accession>
<evidence type="ECO:0000256" key="1">
    <source>
        <dbReference type="ARBA" id="ARBA00004141"/>
    </source>
</evidence>
<protein>
    <recommendedName>
        <fullName evidence="9">Magnesium transporter NIPA2</fullName>
    </recommendedName>
</protein>
<evidence type="ECO:0000256" key="3">
    <source>
        <dbReference type="ARBA" id="ARBA00022692"/>
    </source>
</evidence>
<evidence type="ECO:0000313" key="7">
    <source>
        <dbReference type="EMBL" id="CAG9785559.1"/>
    </source>
</evidence>
<feature type="transmembrane region" description="Helical" evidence="6">
    <location>
        <begin position="82"/>
        <end position="106"/>
    </location>
</feature>
<evidence type="ECO:0000256" key="4">
    <source>
        <dbReference type="ARBA" id="ARBA00022989"/>
    </source>
</evidence>